<name>A0A4Y9T7K0_9BURK</name>
<dbReference type="AlphaFoldDB" id="A0A4Y9T7K0"/>
<dbReference type="OrthoDB" id="1551241at2"/>
<organism evidence="1 2">
    <name type="scientific">Massilia horti</name>
    <dbReference type="NCBI Taxonomy" id="2562153"/>
    <lineage>
        <taxon>Bacteria</taxon>
        <taxon>Pseudomonadati</taxon>
        <taxon>Pseudomonadota</taxon>
        <taxon>Betaproteobacteria</taxon>
        <taxon>Burkholderiales</taxon>
        <taxon>Oxalobacteraceae</taxon>
        <taxon>Telluria group</taxon>
        <taxon>Massilia</taxon>
    </lineage>
</organism>
<dbReference type="Proteomes" id="UP000297258">
    <property type="component" value="Unassembled WGS sequence"/>
</dbReference>
<dbReference type="InterPro" id="IPR047746">
    <property type="entry name" value="Dae2/Tae2-like"/>
</dbReference>
<evidence type="ECO:0008006" key="3">
    <source>
        <dbReference type="Google" id="ProtNLM"/>
    </source>
</evidence>
<dbReference type="RefSeq" id="WP_135188358.1">
    <property type="nucleotide sequence ID" value="NZ_SPUM01000023.1"/>
</dbReference>
<dbReference type="NCBIfam" id="NF033857">
    <property type="entry name" value="BPSL0067_fam"/>
    <property type="match status" value="1"/>
</dbReference>
<evidence type="ECO:0000313" key="1">
    <source>
        <dbReference type="EMBL" id="TFW34631.1"/>
    </source>
</evidence>
<accession>A0A4Y9T7K0</accession>
<keyword evidence="2" id="KW-1185">Reference proteome</keyword>
<protein>
    <recommendedName>
        <fullName evidence="3">BPSL0067 family protein</fullName>
    </recommendedName>
</protein>
<proteinExistence type="predicted"/>
<comment type="caution">
    <text evidence="1">The sequence shown here is derived from an EMBL/GenBank/DDBJ whole genome shotgun (WGS) entry which is preliminary data.</text>
</comment>
<gene>
    <name evidence="1" type="ORF">E4O92_03465</name>
</gene>
<reference evidence="1 2" key="1">
    <citation type="submission" date="2019-03" db="EMBL/GenBank/DDBJ databases">
        <title>Draft genome of Massilia hortus sp. nov., a novel bacterial species of the Oxalobacteraceae family.</title>
        <authorList>
            <person name="Peta V."/>
            <person name="Raths R."/>
            <person name="Bucking H."/>
        </authorList>
    </citation>
    <scope>NUCLEOTIDE SEQUENCE [LARGE SCALE GENOMIC DNA]</scope>
    <source>
        <strain evidence="1 2">ONC3</strain>
    </source>
</reference>
<dbReference type="EMBL" id="SPUM01000023">
    <property type="protein sequence ID" value="TFW34631.1"/>
    <property type="molecule type" value="Genomic_DNA"/>
</dbReference>
<sequence>MPHPVIYPGNFEALLKKWDEQRAKDQQDGTKTFIANGECARLPQELTNVGHTTRWRPGPNVVEVARTLKPGTVIANFYFEYDTGLFPSTHTYHAALFVRGEGYSVVTGKPSQIIMFDQYNSAKKHTPGPRPVRAYSWEQMQEIKRRTGWQIEPCDNANQFCVVLVS</sequence>
<evidence type="ECO:0000313" key="2">
    <source>
        <dbReference type="Proteomes" id="UP000297258"/>
    </source>
</evidence>